<proteinExistence type="predicted"/>
<dbReference type="HOGENOM" id="CLU_144005_0_0_12"/>
<evidence type="ECO:0000313" key="2">
    <source>
        <dbReference type="EMBL" id="ACN52662.1"/>
    </source>
</evidence>
<name>C0R878_BORVA</name>
<accession>C0R878</accession>
<keyword evidence="2" id="KW-0614">Plasmid</keyword>
<evidence type="ECO:0000259" key="1">
    <source>
        <dbReference type="Pfam" id="PF13029"/>
    </source>
</evidence>
<geneLocation type="plasmid" evidence="2 3">
    <name>VS116_lp54</name>
</geneLocation>
<reference evidence="2 3" key="1">
    <citation type="journal article" date="2012" name="J. Bacteriol.">
        <title>Whole-Genome Sequences of Borrelia bissettii, Borrelia valaisiana, and Borrelia spielmanii.</title>
        <authorList>
            <person name="Schutzer S.E."/>
            <person name="Fraser-Liggett C.M."/>
            <person name="Qiu W.G."/>
            <person name="Kraiczy P."/>
            <person name="Mongodin E.F."/>
            <person name="Dunn J.J."/>
            <person name="Luft B.J."/>
            <person name="Casjens S.R."/>
        </authorList>
    </citation>
    <scope>NUCLEOTIDE SEQUENCE [LARGE SCALE GENOMIC DNA]</scope>
    <source>
        <strain evidence="2 3">VS116</strain>
        <plasmid evidence="2">VS116_lp54</plasmid>
    </source>
</reference>
<gene>
    <name evidence="2" type="ORF">BVAVS116_A0037</name>
</gene>
<feature type="domain" description="DUF3890" evidence="1">
    <location>
        <begin position="1"/>
        <end position="89"/>
    </location>
</feature>
<dbReference type="OrthoDB" id="350668at2"/>
<sequence length="156" mass="18008">MNESKIDSNQIQSANLKTLDIKKDAENLESDLKTVYEQILELLMLDAKAFSIKEFLLYLNLLENILILKRIRIKSLNDSTMFVLIYYFIGCELKKRNRLKGFNLNYIKSEKFKEISLEYFPTTLSSNSSCGGDFCKCLDSLIEELRVKDSLIGVAK</sequence>
<organism evidence="2 3">
    <name type="scientific">Borreliella valaisiana VS116</name>
    <dbReference type="NCBI Taxonomy" id="445987"/>
    <lineage>
        <taxon>Bacteria</taxon>
        <taxon>Pseudomonadati</taxon>
        <taxon>Spirochaetota</taxon>
        <taxon>Spirochaetia</taxon>
        <taxon>Spirochaetales</taxon>
        <taxon>Borreliaceae</taxon>
        <taxon>Borreliella</taxon>
    </lineage>
</organism>
<evidence type="ECO:0000313" key="3">
    <source>
        <dbReference type="Proteomes" id="UP000006163"/>
    </source>
</evidence>
<dbReference type="RefSeq" id="WP_012665671.1">
    <property type="nucleotide sequence ID" value="NC_012177.1"/>
</dbReference>
<dbReference type="GeneID" id="63641689"/>
<keyword evidence="3" id="KW-1185">Reference proteome</keyword>
<dbReference type="EMBL" id="CP001433">
    <property type="protein sequence ID" value="ACN52662.1"/>
    <property type="molecule type" value="Genomic_DNA"/>
</dbReference>
<dbReference type="InterPro" id="IPR024988">
    <property type="entry name" value="DUF3890"/>
</dbReference>
<dbReference type="AlphaFoldDB" id="C0R878"/>
<dbReference type="Proteomes" id="UP000006163">
    <property type="component" value="Plasmid VS116_lp54"/>
</dbReference>
<protein>
    <recommendedName>
        <fullName evidence="1">DUF3890 domain-containing protein</fullName>
    </recommendedName>
</protein>
<dbReference type="Pfam" id="PF13029">
    <property type="entry name" value="DUF3890"/>
    <property type="match status" value="1"/>
</dbReference>